<feature type="active site" evidence="11 14">
    <location>
        <position position="100"/>
    </location>
</feature>
<dbReference type="SMART" id="SM00235">
    <property type="entry name" value="ZnMc"/>
    <property type="match status" value="1"/>
</dbReference>
<evidence type="ECO:0000259" key="17">
    <source>
        <dbReference type="PROSITE" id="PS50026"/>
    </source>
</evidence>
<keyword evidence="3 14" id="KW-0645">Protease</keyword>
<dbReference type="SUPFAM" id="SSF55486">
    <property type="entry name" value="Metalloproteases ('zincins'), catalytic domain"/>
    <property type="match status" value="1"/>
</dbReference>
<dbReference type="Gene3D" id="2.60.120.290">
    <property type="entry name" value="Spermadhesin, CUB domain"/>
    <property type="match status" value="3"/>
</dbReference>
<dbReference type="GO" id="GO:0006508">
    <property type="term" value="P:proteolysis"/>
    <property type="evidence" value="ECO:0007669"/>
    <property type="project" value="UniProtKB-KW"/>
</dbReference>
<dbReference type="FunFam" id="2.60.120.290:FF:000009">
    <property type="entry name" value="Metalloendopeptidase"/>
    <property type="match status" value="1"/>
</dbReference>
<evidence type="ECO:0000256" key="12">
    <source>
        <dbReference type="PIRSR" id="PIRSR001199-2"/>
    </source>
</evidence>
<comment type="cofactor">
    <cofactor evidence="14 15">
        <name>Zn(2+)</name>
        <dbReference type="ChEBI" id="CHEBI:29105"/>
    </cofactor>
    <text evidence="14 15">Binds 1 zinc ion per subunit.</text>
</comment>
<dbReference type="GO" id="GO:0004222">
    <property type="term" value="F:metalloendopeptidase activity"/>
    <property type="evidence" value="ECO:0007669"/>
    <property type="project" value="UniProtKB-UniRule"/>
</dbReference>
<dbReference type="SMART" id="SM00181">
    <property type="entry name" value="EGF"/>
    <property type="match status" value="1"/>
</dbReference>
<dbReference type="Pfam" id="PF00431">
    <property type="entry name" value="CUB"/>
    <property type="match status" value="3"/>
</dbReference>
<protein>
    <recommendedName>
        <fullName evidence="15">Metalloendopeptidase</fullName>
        <ecNumber evidence="15">3.4.24.-</ecNumber>
    </recommendedName>
</protein>
<dbReference type="PIRSF" id="PIRSF001199">
    <property type="entry name" value="BMP_1/tolloid-like"/>
    <property type="match status" value="1"/>
</dbReference>
<dbReference type="GO" id="GO:0005509">
    <property type="term" value="F:calcium ion binding"/>
    <property type="evidence" value="ECO:0007669"/>
    <property type="project" value="InterPro"/>
</dbReference>
<dbReference type="Gene3D" id="3.40.390.10">
    <property type="entry name" value="Collagenase (Catalytic Domain)"/>
    <property type="match status" value="1"/>
</dbReference>
<dbReference type="InterPro" id="IPR000742">
    <property type="entry name" value="EGF"/>
</dbReference>
<dbReference type="SUPFAM" id="SSF57196">
    <property type="entry name" value="EGF/Laminin"/>
    <property type="match status" value="1"/>
</dbReference>
<keyword evidence="6 14" id="KW-0378">Hydrolase</keyword>
<dbReference type="CDD" id="cd00054">
    <property type="entry name" value="EGF_CA"/>
    <property type="match status" value="1"/>
</dbReference>
<evidence type="ECO:0000259" key="18">
    <source>
        <dbReference type="PROSITE" id="PS51864"/>
    </source>
</evidence>
<evidence type="ECO:0000256" key="14">
    <source>
        <dbReference type="PROSITE-ProRule" id="PRU01211"/>
    </source>
</evidence>
<evidence type="ECO:0000256" key="4">
    <source>
        <dbReference type="ARBA" id="ARBA00022723"/>
    </source>
</evidence>
<evidence type="ECO:0000256" key="3">
    <source>
        <dbReference type="ARBA" id="ARBA00022670"/>
    </source>
</evidence>
<evidence type="ECO:0000256" key="15">
    <source>
        <dbReference type="RuleBase" id="RU361183"/>
    </source>
</evidence>
<dbReference type="SMART" id="SM00042">
    <property type="entry name" value="CUB"/>
    <property type="match status" value="3"/>
</dbReference>
<dbReference type="Pfam" id="PF01400">
    <property type="entry name" value="Astacin"/>
    <property type="match status" value="1"/>
</dbReference>
<dbReference type="GO" id="GO:0008270">
    <property type="term" value="F:zinc ion binding"/>
    <property type="evidence" value="ECO:0007669"/>
    <property type="project" value="UniProtKB-UniRule"/>
</dbReference>
<dbReference type="PANTHER" id="PTHR10127:SF850">
    <property type="entry name" value="METALLOENDOPEPTIDASE"/>
    <property type="match status" value="1"/>
</dbReference>
<evidence type="ECO:0000256" key="11">
    <source>
        <dbReference type="PIRSR" id="PIRSR001199-1"/>
    </source>
</evidence>
<evidence type="ECO:0000256" key="13">
    <source>
        <dbReference type="PROSITE-ProRule" id="PRU00076"/>
    </source>
</evidence>
<dbReference type="InterPro" id="IPR024079">
    <property type="entry name" value="MetalloPept_cat_dom_sf"/>
</dbReference>
<evidence type="ECO:0000256" key="8">
    <source>
        <dbReference type="ARBA" id="ARBA00022837"/>
    </source>
</evidence>
<feature type="binding site" evidence="12 14">
    <location>
        <position position="103"/>
    </location>
    <ligand>
        <name>Zn(2+)</name>
        <dbReference type="ChEBI" id="CHEBI:29105"/>
        <note>catalytic</note>
    </ligand>
</feature>
<evidence type="ECO:0000256" key="5">
    <source>
        <dbReference type="ARBA" id="ARBA00022737"/>
    </source>
</evidence>
<evidence type="ECO:0000256" key="10">
    <source>
        <dbReference type="ARBA" id="ARBA00023157"/>
    </source>
</evidence>
<evidence type="ECO:0000256" key="1">
    <source>
        <dbReference type="ARBA" id="ARBA00022473"/>
    </source>
</evidence>
<dbReference type="FunFam" id="2.10.25.10:FF:000240">
    <property type="entry name" value="Vitamin K-dependent protein S"/>
    <property type="match status" value="1"/>
</dbReference>
<dbReference type="InterPro" id="IPR000859">
    <property type="entry name" value="CUB_dom"/>
</dbReference>
<dbReference type="InterPro" id="IPR018097">
    <property type="entry name" value="EGF_Ca-bd_CS"/>
</dbReference>
<name>C3ZE09_BRAFL</name>
<dbReference type="PROSITE" id="PS01187">
    <property type="entry name" value="EGF_CA"/>
    <property type="match status" value="1"/>
</dbReference>
<dbReference type="PRINTS" id="PR00480">
    <property type="entry name" value="ASTACIN"/>
</dbReference>
<sequence length="605" mass="67768">SSRERRAATAVESRLWPGGVIPYVIDAGFSNESRSVIQSAMTHWQRNTCVRFRPRMHQDFDYVFFQRGRTCCSFVGRTGNGKQTLSVGPGCDMFGIVLHEIGHLIGFWHEHSRPDRDDFVNILYENVKDGERHNFEKLWKTQINSLGQRYDYMSIMHYGSRYFTKNGRETLSPRQSNVMIGQRTALSQMDIVQANLLYKCHRVTDCGGTIFANSGNFTSPNYPNELPSNIGCAWIITSEEGNTITLNVTDMDLQVEDGGECRNEYIEIRDGMGELAPLIGRFCGNDTPTSIASSGRSLWLQLVSRGPPVPPVDGTTHYSVSRGFAVSFEPGGGKLGQATGRIKSPSNIETSLQGIDCAWQIVVPEGYYVALTIENVQLPGYDRSDHQCHLHFVEILDGNSSDSTTINRLCHSSQGVGLISSGSHLRIILKSSPSLQHASFSASYTAIDNNECAEVDLIQCEHRCLNTVGGYRCSCHAGYVLAMDGKRCESTCAFFITWGKAILQSPGFPDYYPNRVDCVWRIVNRRGRHVRLRFRAFEVENQEDCTFDYLAIMETSRQSHRLIGRFCGSKLPPTIVTSEGDELWVKFQSDGTVQRRGFSALVEVE</sequence>
<dbReference type="AlphaFoldDB" id="C3ZE09"/>
<feature type="domain" description="EGF-like" evidence="17">
    <location>
        <begin position="448"/>
        <end position="489"/>
    </location>
</feature>
<organism>
    <name type="scientific">Branchiostoma floridae</name>
    <name type="common">Florida lancelet</name>
    <name type="synonym">Amphioxus</name>
    <dbReference type="NCBI Taxonomy" id="7739"/>
    <lineage>
        <taxon>Eukaryota</taxon>
        <taxon>Metazoa</taxon>
        <taxon>Chordata</taxon>
        <taxon>Cephalochordata</taxon>
        <taxon>Leptocardii</taxon>
        <taxon>Amphioxiformes</taxon>
        <taxon>Branchiostomatidae</taxon>
        <taxon>Branchiostoma</taxon>
    </lineage>
</organism>
<keyword evidence="8" id="KW-0106">Calcium</keyword>
<dbReference type="PROSITE" id="PS00010">
    <property type="entry name" value="ASX_HYDROXYL"/>
    <property type="match status" value="1"/>
</dbReference>
<dbReference type="InParanoid" id="C3ZE09"/>
<feature type="binding site" evidence="12 14">
    <location>
        <position position="99"/>
    </location>
    <ligand>
        <name>Zn(2+)</name>
        <dbReference type="ChEBI" id="CHEBI:29105"/>
        <note>catalytic</note>
    </ligand>
</feature>
<dbReference type="InterPro" id="IPR001506">
    <property type="entry name" value="Peptidase_M12A"/>
</dbReference>
<dbReference type="InterPro" id="IPR000152">
    <property type="entry name" value="EGF-type_Asp/Asn_hydroxyl_site"/>
</dbReference>
<dbReference type="EMBL" id="GG666612">
    <property type="protein sequence ID" value="EEN48965.1"/>
    <property type="molecule type" value="Genomic_DNA"/>
</dbReference>
<dbReference type="SMART" id="SM00179">
    <property type="entry name" value="EGF_CA"/>
    <property type="match status" value="1"/>
</dbReference>
<keyword evidence="2 13" id="KW-0245">EGF-like domain</keyword>
<keyword evidence="9 14" id="KW-0482">Metalloprotease</keyword>
<dbReference type="InterPro" id="IPR015446">
    <property type="entry name" value="BMP_1/tolloid-like"/>
</dbReference>
<dbReference type="PROSITE" id="PS01186">
    <property type="entry name" value="EGF_2"/>
    <property type="match status" value="1"/>
</dbReference>
<dbReference type="PANTHER" id="PTHR10127">
    <property type="entry name" value="DISCOIDIN, CUB, EGF, LAMININ , AND ZINC METALLOPROTEASE DOMAIN CONTAINING"/>
    <property type="match status" value="1"/>
</dbReference>
<keyword evidence="1" id="KW-0217">Developmental protein</keyword>
<feature type="domain" description="CUB" evidence="16">
    <location>
        <begin position="331"/>
        <end position="447"/>
    </location>
</feature>
<keyword evidence="5" id="KW-0677">Repeat</keyword>
<keyword evidence="4 12" id="KW-0479">Metal-binding</keyword>
<proteinExistence type="predicted"/>
<dbReference type="InterPro" id="IPR001881">
    <property type="entry name" value="EGF-like_Ca-bd_dom"/>
</dbReference>
<dbReference type="MEROPS" id="M12.016"/>
<gene>
    <name evidence="19" type="ORF">BRAFLDRAFT_202053</name>
</gene>
<dbReference type="PROSITE" id="PS01180">
    <property type="entry name" value="CUB"/>
    <property type="match status" value="3"/>
</dbReference>
<dbReference type="FunFam" id="2.60.120.290:FF:000154">
    <property type="entry name" value="Metalloendopeptidase"/>
    <property type="match status" value="1"/>
</dbReference>
<reference evidence="19" key="1">
    <citation type="journal article" date="2008" name="Nature">
        <title>The amphioxus genome and the evolution of the chordate karyotype.</title>
        <authorList>
            <consortium name="US DOE Joint Genome Institute (JGI-PGF)"/>
            <person name="Putnam N.H."/>
            <person name="Butts T."/>
            <person name="Ferrier D.E.K."/>
            <person name="Furlong R.F."/>
            <person name="Hellsten U."/>
            <person name="Kawashima T."/>
            <person name="Robinson-Rechavi M."/>
            <person name="Shoguchi E."/>
            <person name="Terry A."/>
            <person name="Yu J.-K."/>
            <person name="Benito-Gutierrez E.L."/>
            <person name="Dubchak I."/>
            <person name="Garcia-Fernandez J."/>
            <person name="Gibson-Brown J.J."/>
            <person name="Grigoriev I.V."/>
            <person name="Horton A.C."/>
            <person name="de Jong P.J."/>
            <person name="Jurka J."/>
            <person name="Kapitonov V.V."/>
            <person name="Kohara Y."/>
            <person name="Kuroki Y."/>
            <person name="Lindquist E."/>
            <person name="Lucas S."/>
            <person name="Osoegawa K."/>
            <person name="Pennacchio L.A."/>
            <person name="Salamov A.A."/>
            <person name="Satou Y."/>
            <person name="Sauka-Spengler T."/>
            <person name="Schmutz J."/>
            <person name="Shin-I T."/>
            <person name="Toyoda A."/>
            <person name="Bronner-Fraser M."/>
            <person name="Fujiyama A."/>
            <person name="Holland L.Z."/>
            <person name="Holland P.W.H."/>
            <person name="Satoh N."/>
            <person name="Rokhsar D.S."/>
        </authorList>
    </citation>
    <scope>NUCLEOTIDE SEQUENCE [LARGE SCALE GENOMIC DNA]</scope>
    <source>
        <strain evidence="19">S238N-H82</strain>
        <tissue evidence="19">Testes</tissue>
    </source>
</reference>
<dbReference type="Gene3D" id="2.10.25.10">
    <property type="entry name" value="Laminin"/>
    <property type="match status" value="1"/>
</dbReference>
<accession>C3ZE09</accession>
<dbReference type="FunFam" id="2.60.120.290:FF:000013">
    <property type="entry name" value="Membrane frizzled-related protein"/>
    <property type="match status" value="1"/>
</dbReference>
<comment type="caution">
    <text evidence="13">Lacks conserved residue(s) required for the propagation of feature annotation.</text>
</comment>
<dbReference type="InterPro" id="IPR006026">
    <property type="entry name" value="Peptidase_Metallo"/>
</dbReference>
<evidence type="ECO:0000259" key="16">
    <source>
        <dbReference type="PROSITE" id="PS01180"/>
    </source>
</evidence>
<dbReference type="STRING" id="7739.C3ZE09"/>
<keyword evidence="7 12" id="KW-0862">Zinc</keyword>
<evidence type="ECO:0000256" key="7">
    <source>
        <dbReference type="ARBA" id="ARBA00022833"/>
    </source>
</evidence>
<dbReference type="CDD" id="cd00041">
    <property type="entry name" value="CUB"/>
    <property type="match status" value="3"/>
</dbReference>
<dbReference type="PROSITE" id="PS50026">
    <property type="entry name" value="EGF_3"/>
    <property type="match status" value="1"/>
</dbReference>
<evidence type="ECO:0000313" key="19">
    <source>
        <dbReference type="EMBL" id="EEN48965.1"/>
    </source>
</evidence>
<dbReference type="Pfam" id="PF14670">
    <property type="entry name" value="FXa_inhibition"/>
    <property type="match status" value="1"/>
</dbReference>
<evidence type="ECO:0000256" key="2">
    <source>
        <dbReference type="ARBA" id="ARBA00022536"/>
    </source>
</evidence>
<dbReference type="PROSITE" id="PS51864">
    <property type="entry name" value="ASTACIN"/>
    <property type="match status" value="1"/>
</dbReference>
<feature type="domain" description="CUB" evidence="16">
    <location>
        <begin position="492"/>
        <end position="605"/>
    </location>
</feature>
<feature type="domain" description="CUB" evidence="16">
    <location>
        <begin position="206"/>
        <end position="331"/>
    </location>
</feature>
<evidence type="ECO:0000256" key="6">
    <source>
        <dbReference type="ARBA" id="ARBA00022801"/>
    </source>
</evidence>
<feature type="binding site" evidence="12 14">
    <location>
        <position position="109"/>
    </location>
    <ligand>
        <name>Zn(2+)</name>
        <dbReference type="ChEBI" id="CHEBI:29105"/>
        <note>catalytic</note>
    </ligand>
</feature>
<feature type="domain" description="Peptidase M12A" evidence="18">
    <location>
        <begin position="7"/>
        <end position="201"/>
    </location>
</feature>
<dbReference type="SUPFAM" id="SSF49854">
    <property type="entry name" value="Spermadhesin, CUB domain"/>
    <property type="match status" value="3"/>
</dbReference>
<keyword evidence="10" id="KW-1015">Disulfide bond</keyword>
<feature type="non-terminal residue" evidence="19">
    <location>
        <position position="1"/>
    </location>
</feature>
<evidence type="ECO:0000256" key="9">
    <source>
        <dbReference type="ARBA" id="ARBA00023049"/>
    </source>
</evidence>
<dbReference type="eggNOG" id="KOG3714">
    <property type="taxonomic scope" value="Eukaryota"/>
</dbReference>
<dbReference type="EC" id="3.4.24.-" evidence="15"/>
<dbReference type="InterPro" id="IPR035914">
    <property type="entry name" value="Sperma_CUB_dom_sf"/>
</dbReference>